<feature type="transmembrane region" description="Helical" evidence="1">
    <location>
        <begin position="94"/>
        <end position="117"/>
    </location>
</feature>
<dbReference type="Proteomes" id="UP000642748">
    <property type="component" value="Unassembled WGS sequence"/>
</dbReference>
<proteinExistence type="predicted"/>
<keyword evidence="1" id="KW-0812">Transmembrane</keyword>
<sequence length="138" mass="14453">MAAGAAESVLAVTHAVRQDQFGPSLWADVGLRLVVYSVALALTVHFARGRRWARTALTVLLTGVGLASLVVPAVMSLLDGQSVTEALSGETGRIAWAFVAVRLLHIACVVVASVAMYTPSANRHFARSAKPATLPAHP</sequence>
<accession>A0A8J3QUT7</accession>
<comment type="caution">
    <text evidence="2">The sequence shown here is derived from an EMBL/GenBank/DDBJ whole genome shotgun (WGS) entry which is preliminary data.</text>
</comment>
<dbReference type="EMBL" id="BONZ01000055">
    <property type="protein sequence ID" value="GIH17449.1"/>
    <property type="molecule type" value="Genomic_DNA"/>
</dbReference>
<gene>
    <name evidence="2" type="ORF">Raf01_56210</name>
</gene>
<evidence type="ECO:0000313" key="2">
    <source>
        <dbReference type="EMBL" id="GIH17449.1"/>
    </source>
</evidence>
<reference evidence="2" key="1">
    <citation type="submission" date="2021-01" db="EMBL/GenBank/DDBJ databases">
        <title>Whole genome shotgun sequence of Rugosimonospora africana NBRC 104875.</title>
        <authorList>
            <person name="Komaki H."/>
            <person name="Tamura T."/>
        </authorList>
    </citation>
    <scope>NUCLEOTIDE SEQUENCE</scope>
    <source>
        <strain evidence="2">NBRC 104875</strain>
    </source>
</reference>
<dbReference type="AlphaFoldDB" id="A0A8J3QUT7"/>
<keyword evidence="3" id="KW-1185">Reference proteome</keyword>
<keyword evidence="1" id="KW-1133">Transmembrane helix</keyword>
<evidence type="ECO:0000256" key="1">
    <source>
        <dbReference type="SAM" id="Phobius"/>
    </source>
</evidence>
<organism evidence="2 3">
    <name type="scientific">Rugosimonospora africana</name>
    <dbReference type="NCBI Taxonomy" id="556532"/>
    <lineage>
        <taxon>Bacteria</taxon>
        <taxon>Bacillati</taxon>
        <taxon>Actinomycetota</taxon>
        <taxon>Actinomycetes</taxon>
        <taxon>Micromonosporales</taxon>
        <taxon>Micromonosporaceae</taxon>
        <taxon>Rugosimonospora</taxon>
    </lineage>
</organism>
<evidence type="ECO:0000313" key="3">
    <source>
        <dbReference type="Proteomes" id="UP000642748"/>
    </source>
</evidence>
<name>A0A8J3QUT7_9ACTN</name>
<keyword evidence="1" id="KW-0472">Membrane</keyword>
<feature type="transmembrane region" description="Helical" evidence="1">
    <location>
        <begin position="59"/>
        <end position="78"/>
    </location>
</feature>
<feature type="transmembrane region" description="Helical" evidence="1">
    <location>
        <begin position="29"/>
        <end position="47"/>
    </location>
</feature>
<protein>
    <submittedName>
        <fullName evidence="2">Uncharacterized protein</fullName>
    </submittedName>
</protein>